<dbReference type="EMBL" id="MU394292">
    <property type="protein sequence ID" value="KAI6090171.1"/>
    <property type="molecule type" value="Genomic_DNA"/>
</dbReference>
<proteinExistence type="predicted"/>
<comment type="caution">
    <text evidence="1">The sequence shown here is derived from an EMBL/GenBank/DDBJ whole genome shotgun (WGS) entry which is preliminary data.</text>
</comment>
<name>A0ACC0DC84_9PEZI</name>
<accession>A0ACC0DC84</accession>
<dbReference type="Proteomes" id="UP001497680">
    <property type="component" value="Unassembled WGS sequence"/>
</dbReference>
<gene>
    <name evidence="1" type="ORF">F4821DRAFT_275317</name>
</gene>
<keyword evidence="2" id="KW-1185">Reference proteome</keyword>
<evidence type="ECO:0000313" key="2">
    <source>
        <dbReference type="Proteomes" id="UP001497680"/>
    </source>
</evidence>
<evidence type="ECO:0000313" key="1">
    <source>
        <dbReference type="EMBL" id="KAI6090171.1"/>
    </source>
</evidence>
<organism evidence="1 2">
    <name type="scientific">Hypoxylon rubiginosum</name>
    <dbReference type="NCBI Taxonomy" id="110542"/>
    <lineage>
        <taxon>Eukaryota</taxon>
        <taxon>Fungi</taxon>
        <taxon>Dikarya</taxon>
        <taxon>Ascomycota</taxon>
        <taxon>Pezizomycotina</taxon>
        <taxon>Sordariomycetes</taxon>
        <taxon>Xylariomycetidae</taxon>
        <taxon>Xylariales</taxon>
        <taxon>Hypoxylaceae</taxon>
        <taxon>Hypoxylon</taxon>
    </lineage>
</organism>
<protein>
    <submittedName>
        <fullName evidence="1">Uncharacterized protein</fullName>
    </submittedName>
</protein>
<sequence length="670" mass="74278">MGDNAAGPSRARSIIKRPRNQKKPVVIGLFGLPGCGKTFLLDQLRKKLEDSHFIFWDGNEEAIRSIGKKAAKEDLVVIAAHNFMSWREGDTMGTAIWTSTDEDVYTHILYLNVPFKQIAAYRKNDPKGSHRPQVSDKHLQAWQDVEMSMMRDMCYARGILFFPVAMATQELDTVAMLIRNLSEHTEEGNSRRAKCQLSEFVLLNEKRLRTVLVMDGDMTLAAEDTETLFWNSAPPLADVAADGGNPVQSLFESKPDLPYNVFLQASLIYERFYDWVYSTESEFKDRCKKAASAVTMYNQMAKLIRVALDNAHVGVIILTSGLQPVWEKILDTHGLLNEVLVIGGGRFTDRVVMCPTLKATLVSHLQDFHGLCVYAFGGSPADVPMLKLADRAVVVVGKKNEKMDTALLQAVDNGLEANQVLLPATTVPSRLDTFKVPLIQLSSLEFHQATHPVIVRRHSNAPLFTRSFHVASKSPALLLISPTLDVQSSGPPLRRAYSNIGWYLAVQHLPTLTGVKQFPIPHNQGYQADGYQLGGERNTLIIALMCRGEAMALGVSEAIPDARFLHAFCPEDISNFHLAGIGQTVLVDSEINSGKTIFEFIQHVRMMNGTVPITVIAGIVQLGAITEGEYAARLAKYDHMSLVALRISDRQHMGNSATRTGNRLYPGTMF</sequence>
<reference evidence="1 2" key="1">
    <citation type="journal article" date="2022" name="New Phytol.">
        <title>Ecological generalism drives hyperdiversity of secondary metabolite gene clusters in xylarialean endophytes.</title>
        <authorList>
            <person name="Franco M.E.E."/>
            <person name="Wisecaver J.H."/>
            <person name="Arnold A.E."/>
            <person name="Ju Y.M."/>
            <person name="Slot J.C."/>
            <person name="Ahrendt S."/>
            <person name="Moore L.P."/>
            <person name="Eastman K.E."/>
            <person name="Scott K."/>
            <person name="Konkel Z."/>
            <person name="Mondo S.J."/>
            <person name="Kuo A."/>
            <person name="Hayes R.D."/>
            <person name="Haridas S."/>
            <person name="Andreopoulos B."/>
            <person name="Riley R."/>
            <person name="LaButti K."/>
            <person name="Pangilinan J."/>
            <person name="Lipzen A."/>
            <person name="Amirebrahimi M."/>
            <person name="Yan J."/>
            <person name="Adam C."/>
            <person name="Keymanesh K."/>
            <person name="Ng V."/>
            <person name="Louie K."/>
            <person name="Northen T."/>
            <person name="Drula E."/>
            <person name="Henrissat B."/>
            <person name="Hsieh H.M."/>
            <person name="Youens-Clark K."/>
            <person name="Lutzoni F."/>
            <person name="Miadlikowska J."/>
            <person name="Eastwood D.C."/>
            <person name="Hamelin R.C."/>
            <person name="Grigoriev I.V."/>
            <person name="U'Ren J.M."/>
        </authorList>
    </citation>
    <scope>NUCLEOTIDE SEQUENCE [LARGE SCALE GENOMIC DNA]</scope>
    <source>
        <strain evidence="1 2">ER1909</strain>
    </source>
</reference>